<feature type="compositionally biased region" description="Basic and acidic residues" evidence="9">
    <location>
        <begin position="81"/>
        <end position="90"/>
    </location>
</feature>
<evidence type="ECO:0000256" key="1">
    <source>
        <dbReference type="ARBA" id="ARBA00004496"/>
    </source>
</evidence>
<comment type="function">
    <text evidence="8">Ligates lysine onto the cytidine present at position 34 of the AUA codon-specific tRNA(Ile) that contains the anticodon CAU, in an ATP-dependent manner. Cytidine is converted to lysidine, thus changing the amino acid specificity of the tRNA from methionine to isoleucine.</text>
</comment>
<evidence type="ECO:0000256" key="2">
    <source>
        <dbReference type="ARBA" id="ARBA00022490"/>
    </source>
</evidence>
<dbReference type="Gene3D" id="1.20.59.20">
    <property type="match status" value="1"/>
</dbReference>
<organism evidence="11 12">
    <name type="scientific">Sutterella wadsworthensis HGA0223</name>
    <dbReference type="NCBI Taxonomy" id="1203554"/>
    <lineage>
        <taxon>Bacteria</taxon>
        <taxon>Pseudomonadati</taxon>
        <taxon>Pseudomonadota</taxon>
        <taxon>Betaproteobacteria</taxon>
        <taxon>Burkholderiales</taxon>
        <taxon>Sutterellaceae</taxon>
        <taxon>Sutterella</taxon>
    </lineage>
</organism>
<evidence type="ECO:0000256" key="3">
    <source>
        <dbReference type="ARBA" id="ARBA00022598"/>
    </source>
</evidence>
<gene>
    <name evidence="8" type="primary">tilS</name>
    <name evidence="11" type="ORF">HMPREF1476_00679</name>
</gene>
<feature type="compositionally biased region" description="Basic residues" evidence="9">
    <location>
        <begin position="59"/>
        <end position="76"/>
    </location>
</feature>
<reference evidence="11 12" key="1">
    <citation type="submission" date="2013-04" db="EMBL/GenBank/DDBJ databases">
        <title>The Genome Sequence of Sutterella wadsworthensis HGA0223.</title>
        <authorList>
            <consortium name="The Broad Institute Genomics Platform"/>
            <person name="Earl A."/>
            <person name="Ward D."/>
            <person name="Feldgarden M."/>
            <person name="Gevers D."/>
            <person name="Schmidt T.M."/>
            <person name="Dover J."/>
            <person name="Dai D."/>
            <person name="Walker B."/>
            <person name="Young S."/>
            <person name="Zeng Q."/>
            <person name="Gargeya S."/>
            <person name="Fitzgerald M."/>
            <person name="Haas B."/>
            <person name="Abouelleil A."/>
            <person name="Allen A.W."/>
            <person name="Alvarado L."/>
            <person name="Arachchi H.M."/>
            <person name="Berlin A.M."/>
            <person name="Chapman S.B."/>
            <person name="Gainer-Dewar J."/>
            <person name="Goldberg J."/>
            <person name="Griggs A."/>
            <person name="Gujja S."/>
            <person name="Hansen M."/>
            <person name="Howarth C."/>
            <person name="Imamovic A."/>
            <person name="Ireland A."/>
            <person name="Larimer J."/>
            <person name="McCowan C."/>
            <person name="Murphy C."/>
            <person name="Pearson M."/>
            <person name="Poon T.W."/>
            <person name="Priest M."/>
            <person name="Roberts A."/>
            <person name="Saif S."/>
            <person name="Shea T."/>
            <person name="Sisk P."/>
            <person name="Sykes S."/>
            <person name="Wortman J."/>
            <person name="Nusbaum C."/>
            <person name="Birren B."/>
        </authorList>
    </citation>
    <scope>NUCLEOTIDE SEQUENCE [LARGE SCALE GENOMIC DNA]</scope>
    <source>
        <strain evidence="11 12">HGA0223</strain>
    </source>
</reference>
<comment type="domain">
    <text evidence="8">The N-terminal region contains the highly conserved SGGXDS motif, predicted to be a P-loop motif involved in ATP binding.</text>
</comment>
<sequence>MSKEDVQKKASAAEAVLTLEAVSTVKGLVGPAVKPKKRAAAKETSSSAKRSGESEKTAPKAKRRTSSASTRPRRQGIRADALIRARDRQAQESSLQEGAQALEAFDDAYPLPIFEADADPEAPRTGPAKLPDLPLIEQLEAEALLNRPKQTKKKRPPTAGTALAQRLSGLVKSALTEASDHLLGRSSPEFMLVPLNPVRVIVALSGGRDSMALLDVAARIAADRRQQLIAELRAVYVHHGLEREADAWEEHCRRECEKRGVIFEAVRVRVQRSGDGIEAAARDVRYRALAQYALKSGCSIIMTAHHEDDRIETFLLQWMRGAGLEGLAAFPEVRELAAPSMEDAKAVQARKQVFLLRPWSGVLRRDIERYVKNRRIPYVDDPSNNSPKYDRNRVRSEIIPRLEAIRPGFSASAARSVGLIGEALEVLKSVARSDLEACRSETMPHGLSVYRLLELIPARQAWCLRAWIAAEGLRPLSKARLDDLLRQVRETHSDATFSFHVQRKEIRRWGSDIIVRDAVTRRLGVERDAALSPSEGAHEIALPQWGGVIEMVPCMGDEDGIARSRVTAPEAKLEVRAAVGAVKLKLWALRPGKALKDLYAQAGIPAYVRVDMPKLWLNNELLFAAGLGMDVRFADDPAKYPDRVKFLWRPDRSLWDARPMPNYAELPEAERRLREARVREAAKSSLKLRESIARERSAEKNR</sequence>
<name>S3BKD2_9BURK</name>
<protein>
    <recommendedName>
        <fullName evidence="8">tRNA(Ile)-lysidine synthase</fullName>
        <ecNumber evidence="8">6.3.4.19</ecNumber>
    </recommendedName>
    <alternativeName>
        <fullName evidence="8">tRNA(Ile)-2-lysyl-cytidine synthase</fullName>
    </alternativeName>
    <alternativeName>
        <fullName evidence="8">tRNA(Ile)-lysidine synthetase</fullName>
    </alternativeName>
</protein>
<dbReference type="GO" id="GO:0005524">
    <property type="term" value="F:ATP binding"/>
    <property type="evidence" value="ECO:0007669"/>
    <property type="project" value="UniProtKB-UniRule"/>
</dbReference>
<dbReference type="AlphaFoldDB" id="S3BKD2"/>
<dbReference type="HOGENOM" id="CLU_018869_2_0_4"/>
<comment type="similarity">
    <text evidence="8">Belongs to the tRNA(Ile)-lysidine synthase family.</text>
</comment>
<feature type="region of interest" description="Disordered" evidence="9">
    <location>
        <begin position="27"/>
        <end position="96"/>
    </location>
</feature>
<dbReference type="SUPFAM" id="SSF82829">
    <property type="entry name" value="MesJ substrate recognition domain-like"/>
    <property type="match status" value="1"/>
</dbReference>
<dbReference type="eggNOG" id="COG0037">
    <property type="taxonomic scope" value="Bacteria"/>
</dbReference>
<dbReference type="Gene3D" id="3.40.50.620">
    <property type="entry name" value="HUPs"/>
    <property type="match status" value="1"/>
</dbReference>
<dbReference type="EC" id="6.3.4.19" evidence="8"/>
<dbReference type="PANTHER" id="PTHR43033:SF1">
    <property type="entry name" value="TRNA(ILE)-LYSIDINE SYNTHASE-RELATED"/>
    <property type="match status" value="1"/>
</dbReference>
<dbReference type="InterPro" id="IPR011063">
    <property type="entry name" value="TilS/TtcA_N"/>
</dbReference>
<dbReference type="GO" id="GO:0032267">
    <property type="term" value="F:tRNA(Ile)-lysidine synthase activity"/>
    <property type="evidence" value="ECO:0007669"/>
    <property type="project" value="UniProtKB-EC"/>
</dbReference>
<evidence type="ECO:0000256" key="9">
    <source>
        <dbReference type="SAM" id="MobiDB-lite"/>
    </source>
</evidence>
<comment type="subcellular location">
    <subcellularLocation>
        <location evidence="1 8">Cytoplasm</location>
    </subcellularLocation>
</comment>
<dbReference type="InterPro" id="IPR012795">
    <property type="entry name" value="tRNA_Ile_lys_synt_N"/>
</dbReference>
<keyword evidence="12" id="KW-1185">Reference proteome</keyword>
<keyword evidence="6 8" id="KW-0067">ATP-binding</keyword>
<dbReference type="InterPro" id="IPR014729">
    <property type="entry name" value="Rossmann-like_a/b/a_fold"/>
</dbReference>
<evidence type="ECO:0000256" key="5">
    <source>
        <dbReference type="ARBA" id="ARBA00022741"/>
    </source>
</evidence>
<evidence type="ECO:0000256" key="4">
    <source>
        <dbReference type="ARBA" id="ARBA00022694"/>
    </source>
</evidence>
<evidence type="ECO:0000313" key="12">
    <source>
        <dbReference type="Proteomes" id="UP000014400"/>
    </source>
</evidence>
<dbReference type="EMBL" id="ATCF01000012">
    <property type="protein sequence ID" value="EPD99875.1"/>
    <property type="molecule type" value="Genomic_DNA"/>
</dbReference>
<evidence type="ECO:0000256" key="7">
    <source>
        <dbReference type="ARBA" id="ARBA00048539"/>
    </source>
</evidence>
<comment type="catalytic activity">
    <reaction evidence="7 8">
        <text>cytidine(34) in tRNA(Ile2) + L-lysine + ATP = lysidine(34) in tRNA(Ile2) + AMP + diphosphate + H(+)</text>
        <dbReference type="Rhea" id="RHEA:43744"/>
        <dbReference type="Rhea" id="RHEA-COMP:10625"/>
        <dbReference type="Rhea" id="RHEA-COMP:10670"/>
        <dbReference type="ChEBI" id="CHEBI:15378"/>
        <dbReference type="ChEBI" id="CHEBI:30616"/>
        <dbReference type="ChEBI" id="CHEBI:32551"/>
        <dbReference type="ChEBI" id="CHEBI:33019"/>
        <dbReference type="ChEBI" id="CHEBI:82748"/>
        <dbReference type="ChEBI" id="CHEBI:83665"/>
        <dbReference type="ChEBI" id="CHEBI:456215"/>
        <dbReference type="EC" id="6.3.4.19"/>
    </reaction>
</comment>
<dbReference type="GO" id="GO:0005737">
    <property type="term" value="C:cytoplasm"/>
    <property type="evidence" value="ECO:0007669"/>
    <property type="project" value="UniProtKB-SubCell"/>
</dbReference>
<dbReference type="Pfam" id="PF01171">
    <property type="entry name" value="ATP_bind_3"/>
    <property type="match status" value="1"/>
</dbReference>
<dbReference type="CDD" id="cd01992">
    <property type="entry name" value="TilS_N"/>
    <property type="match status" value="1"/>
</dbReference>
<keyword evidence="4 8" id="KW-0819">tRNA processing</keyword>
<evidence type="ECO:0000256" key="6">
    <source>
        <dbReference type="ARBA" id="ARBA00022840"/>
    </source>
</evidence>
<evidence type="ECO:0000259" key="10">
    <source>
        <dbReference type="SMART" id="SM00977"/>
    </source>
</evidence>
<dbReference type="InterPro" id="IPR012796">
    <property type="entry name" value="Lysidine-tRNA-synth_C"/>
</dbReference>
<dbReference type="GeneID" id="64061496"/>
<dbReference type="Pfam" id="PF11734">
    <property type="entry name" value="TilS_C"/>
    <property type="match status" value="1"/>
</dbReference>
<dbReference type="RefSeq" id="WP_016474030.1">
    <property type="nucleotide sequence ID" value="NZ_KE150480.1"/>
</dbReference>
<dbReference type="PATRIC" id="fig|1203554.3.peg.669"/>
<evidence type="ECO:0000256" key="8">
    <source>
        <dbReference type="HAMAP-Rule" id="MF_01161"/>
    </source>
</evidence>
<dbReference type="Proteomes" id="UP000014400">
    <property type="component" value="Unassembled WGS sequence"/>
</dbReference>
<dbReference type="Pfam" id="PF09179">
    <property type="entry name" value="TilS"/>
    <property type="match status" value="1"/>
</dbReference>
<dbReference type="InterPro" id="IPR015262">
    <property type="entry name" value="tRNA_Ile_lys_synt_subst-bd"/>
</dbReference>
<dbReference type="NCBIfam" id="TIGR02432">
    <property type="entry name" value="lysidine_TilS_N"/>
    <property type="match status" value="1"/>
</dbReference>
<accession>S3BKD2</accession>
<dbReference type="GO" id="GO:0006400">
    <property type="term" value="P:tRNA modification"/>
    <property type="evidence" value="ECO:0007669"/>
    <property type="project" value="UniProtKB-UniRule"/>
</dbReference>
<keyword evidence="2 8" id="KW-0963">Cytoplasm</keyword>
<dbReference type="HAMAP" id="MF_01161">
    <property type="entry name" value="tRNA_Ile_lys_synt"/>
    <property type="match status" value="1"/>
</dbReference>
<dbReference type="InterPro" id="IPR012094">
    <property type="entry name" value="tRNA_Ile_lys_synt"/>
</dbReference>
<keyword evidence="5 8" id="KW-0547">Nucleotide-binding</keyword>
<dbReference type="SUPFAM" id="SSF56037">
    <property type="entry name" value="PheT/TilS domain"/>
    <property type="match status" value="1"/>
</dbReference>
<evidence type="ECO:0000313" key="11">
    <source>
        <dbReference type="EMBL" id="EPD99875.1"/>
    </source>
</evidence>
<dbReference type="SUPFAM" id="SSF52402">
    <property type="entry name" value="Adenine nucleotide alpha hydrolases-like"/>
    <property type="match status" value="1"/>
</dbReference>
<comment type="caution">
    <text evidence="11">The sequence shown here is derived from an EMBL/GenBank/DDBJ whole genome shotgun (WGS) entry which is preliminary data.</text>
</comment>
<dbReference type="STRING" id="1203554.HMPREF1476_00679"/>
<feature type="binding site" evidence="8">
    <location>
        <begin position="205"/>
        <end position="210"/>
    </location>
    <ligand>
        <name>ATP</name>
        <dbReference type="ChEBI" id="CHEBI:30616"/>
    </ligand>
</feature>
<feature type="domain" description="Lysidine-tRNA(Ile) synthetase C-terminal" evidence="10">
    <location>
        <begin position="573"/>
        <end position="646"/>
    </location>
</feature>
<proteinExistence type="inferred from homology"/>
<dbReference type="PANTHER" id="PTHR43033">
    <property type="entry name" value="TRNA(ILE)-LYSIDINE SYNTHASE-RELATED"/>
    <property type="match status" value="1"/>
</dbReference>
<keyword evidence="3 8" id="KW-0436">Ligase</keyword>
<dbReference type="SMART" id="SM00977">
    <property type="entry name" value="TilS_C"/>
    <property type="match status" value="1"/>
</dbReference>